<gene>
    <name evidence="5" type="ORF">JBS370_LOCUS43062</name>
</gene>
<dbReference type="GO" id="GO:0008270">
    <property type="term" value="F:zinc ion binding"/>
    <property type="evidence" value="ECO:0007669"/>
    <property type="project" value="InterPro"/>
</dbReference>
<dbReference type="PANTHER" id="PTHR11705:SF140">
    <property type="entry name" value="FI02848P-RELATED"/>
    <property type="match status" value="1"/>
</dbReference>
<evidence type="ECO:0000256" key="2">
    <source>
        <dbReference type="ARBA" id="ARBA00005988"/>
    </source>
</evidence>
<comment type="caution">
    <text evidence="5">The sequence shown here is derived from an EMBL/GenBank/DDBJ whole genome shotgun (WGS) entry which is preliminary data.</text>
</comment>
<dbReference type="GO" id="GO:0004181">
    <property type="term" value="F:metallocarboxypeptidase activity"/>
    <property type="evidence" value="ECO:0007669"/>
    <property type="project" value="InterPro"/>
</dbReference>
<evidence type="ECO:0000256" key="1">
    <source>
        <dbReference type="ARBA" id="ARBA00001947"/>
    </source>
</evidence>
<evidence type="ECO:0000259" key="4">
    <source>
        <dbReference type="PROSITE" id="PS52035"/>
    </source>
</evidence>
<proteinExistence type="inferred from homology"/>
<comment type="similarity">
    <text evidence="2 3">Belongs to the peptidase M14 family.</text>
</comment>
<dbReference type="Proteomes" id="UP000663836">
    <property type="component" value="Unassembled WGS sequence"/>
</dbReference>
<dbReference type="EMBL" id="CAJOBD010062603">
    <property type="protein sequence ID" value="CAF4387826.1"/>
    <property type="molecule type" value="Genomic_DNA"/>
</dbReference>
<name>A0A820NFF7_9BILA</name>
<evidence type="ECO:0000313" key="6">
    <source>
        <dbReference type="Proteomes" id="UP000663836"/>
    </source>
</evidence>
<organism evidence="5 6">
    <name type="scientific">Rotaria sordida</name>
    <dbReference type="NCBI Taxonomy" id="392033"/>
    <lineage>
        <taxon>Eukaryota</taxon>
        <taxon>Metazoa</taxon>
        <taxon>Spiralia</taxon>
        <taxon>Gnathifera</taxon>
        <taxon>Rotifera</taxon>
        <taxon>Eurotatoria</taxon>
        <taxon>Bdelloidea</taxon>
        <taxon>Philodinida</taxon>
        <taxon>Philodinidae</taxon>
        <taxon>Rotaria</taxon>
    </lineage>
</organism>
<feature type="domain" description="Peptidase M14" evidence="4">
    <location>
        <begin position="1"/>
        <end position="94"/>
    </location>
</feature>
<dbReference type="InterPro" id="IPR000834">
    <property type="entry name" value="Peptidase_M14"/>
</dbReference>
<dbReference type="GO" id="GO:0006508">
    <property type="term" value="P:proteolysis"/>
    <property type="evidence" value="ECO:0007669"/>
    <property type="project" value="InterPro"/>
</dbReference>
<evidence type="ECO:0000313" key="5">
    <source>
        <dbReference type="EMBL" id="CAF4387826.1"/>
    </source>
</evidence>
<dbReference type="PROSITE" id="PS52035">
    <property type="entry name" value="PEPTIDASE_M14"/>
    <property type="match status" value="1"/>
</dbReference>
<protein>
    <recommendedName>
        <fullName evidence="4">Peptidase M14 domain-containing protein</fullName>
    </recommendedName>
</protein>
<evidence type="ECO:0000256" key="3">
    <source>
        <dbReference type="PROSITE-ProRule" id="PRU01379"/>
    </source>
</evidence>
<feature type="active site" description="Proton donor/acceptor" evidence="3">
    <location>
        <position position="89"/>
    </location>
</feature>
<comment type="cofactor">
    <cofactor evidence="1">
        <name>Zn(2+)</name>
        <dbReference type="ChEBI" id="CHEBI:29105"/>
    </cofactor>
</comment>
<accession>A0A820NFF7</accession>
<dbReference type="AlphaFoldDB" id="A0A820NFF7"/>
<dbReference type="PANTHER" id="PTHR11705">
    <property type="entry name" value="PROTEASE FAMILY M14 CARBOXYPEPTIDASE A,B"/>
    <property type="match status" value="1"/>
</dbReference>
<reference evidence="5" key="1">
    <citation type="submission" date="2021-02" db="EMBL/GenBank/DDBJ databases">
        <authorList>
            <person name="Nowell W R."/>
        </authorList>
    </citation>
    <scope>NUCLEOTIDE SEQUENCE</scope>
</reference>
<feature type="non-terminal residue" evidence="5">
    <location>
        <position position="94"/>
    </location>
</feature>
<sequence length="94" mass="10392">VTGKFISFFFFSIKIFFIKNILYGYGNGLPPNYQKQVAAAQKGTDAIKVVNASRTYTIGTIANVLYIASRSTVDWAYDGLDIPYSATIELPPTQ</sequence>
<dbReference type="Pfam" id="PF00246">
    <property type="entry name" value="Peptidase_M14"/>
    <property type="match status" value="1"/>
</dbReference>
<dbReference type="SUPFAM" id="SSF53187">
    <property type="entry name" value="Zn-dependent exopeptidases"/>
    <property type="match status" value="1"/>
</dbReference>
<dbReference type="GO" id="GO:0005615">
    <property type="term" value="C:extracellular space"/>
    <property type="evidence" value="ECO:0007669"/>
    <property type="project" value="TreeGrafter"/>
</dbReference>
<feature type="non-terminal residue" evidence="5">
    <location>
        <position position="1"/>
    </location>
</feature>
<dbReference type="Gene3D" id="3.40.630.10">
    <property type="entry name" value="Zn peptidases"/>
    <property type="match status" value="1"/>
</dbReference>